<keyword evidence="5" id="KW-0064">Aspartyl protease</keyword>
<evidence type="ECO:0000256" key="3">
    <source>
        <dbReference type="ARBA" id="ARBA00022670"/>
    </source>
</evidence>
<keyword evidence="4" id="KW-0479">Metal-binding</keyword>
<dbReference type="Gene3D" id="3.40.50.1450">
    <property type="entry name" value="HybD-like"/>
    <property type="match status" value="1"/>
</dbReference>
<dbReference type="CDD" id="cd06062">
    <property type="entry name" value="H2MP_MemB-H2up"/>
    <property type="match status" value="1"/>
</dbReference>
<evidence type="ECO:0000256" key="2">
    <source>
        <dbReference type="ARBA" id="ARBA00022596"/>
    </source>
</evidence>
<protein>
    <submittedName>
        <fullName evidence="7">Hydrogenase 2 maturation protease</fullName>
        <ecNumber evidence="7">3.4.23.-</ecNumber>
    </submittedName>
</protein>
<evidence type="ECO:0000313" key="8">
    <source>
        <dbReference type="Proteomes" id="UP000255234"/>
    </source>
</evidence>
<keyword evidence="6 7" id="KW-0378">Hydrolase</keyword>
<dbReference type="InterPro" id="IPR000671">
    <property type="entry name" value="Peptidase_A31"/>
</dbReference>
<dbReference type="FunFam" id="3.40.50.1450:FF:000002">
    <property type="entry name" value="Hydrogenase 1 maturation protease"/>
    <property type="match status" value="1"/>
</dbReference>
<dbReference type="Pfam" id="PF01750">
    <property type="entry name" value="HycI"/>
    <property type="match status" value="1"/>
</dbReference>
<dbReference type="GeneID" id="62777455"/>
<dbReference type="EC" id="3.4.23.-" evidence="7"/>
<dbReference type="AlphaFoldDB" id="A0A378NQC4"/>
<dbReference type="PRINTS" id="PR00446">
    <property type="entry name" value="HYDRGNUPTAKE"/>
</dbReference>
<evidence type="ECO:0000256" key="4">
    <source>
        <dbReference type="ARBA" id="ARBA00022723"/>
    </source>
</evidence>
<evidence type="ECO:0000256" key="1">
    <source>
        <dbReference type="ARBA" id="ARBA00006814"/>
    </source>
</evidence>
<dbReference type="NCBIfam" id="TIGR00072">
    <property type="entry name" value="hydrog_prot"/>
    <property type="match status" value="1"/>
</dbReference>
<dbReference type="SUPFAM" id="SSF53163">
    <property type="entry name" value="HybD-like"/>
    <property type="match status" value="1"/>
</dbReference>
<comment type="similarity">
    <text evidence="1">Belongs to the peptidase A31 family.</text>
</comment>
<evidence type="ECO:0000256" key="5">
    <source>
        <dbReference type="ARBA" id="ARBA00022750"/>
    </source>
</evidence>
<dbReference type="RefSeq" id="WP_008539123.1">
    <property type="nucleotide sequence ID" value="NZ_UGPP01000001.1"/>
</dbReference>
<reference evidence="7 8" key="1">
    <citation type="submission" date="2018-06" db="EMBL/GenBank/DDBJ databases">
        <authorList>
            <consortium name="Pathogen Informatics"/>
            <person name="Doyle S."/>
        </authorList>
    </citation>
    <scope>NUCLEOTIDE SEQUENCE [LARGE SCALE GENOMIC DNA]</scope>
    <source>
        <strain evidence="7 8">NCTC10571</strain>
    </source>
</reference>
<accession>A0A378NQC4</accession>
<dbReference type="GO" id="GO:0016485">
    <property type="term" value="P:protein processing"/>
    <property type="evidence" value="ECO:0007669"/>
    <property type="project" value="TreeGrafter"/>
</dbReference>
<name>A0A378NQC4_9FIRM</name>
<gene>
    <name evidence="7" type="primary">hybD</name>
    <name evidence="7" type="ORF">NCTC10571_00085</name>
</gene>
<dbReference type="EMBL" id="UGPP01000001">
    <property type="protein sequence ID" value="STY70005.1"/>
    <property type="molecule type" value="Genomic_DNA"/>
</dbReference>
<dbReference type="GO" id="GO:0046872">
    <property type="term" value="F:metal ion binding"/>
    <property type="evidence" value="ECO:0007669"/>
    <property type="project" value="UniProtKB-KW"/>
</dbReference>
<dbReference type="STRING" id="1122216.GCA_000423385_00009"/>
<evidence type="ECO:0000256" key="6">
    <source>
        <dbReference type="ARBA" id="ARBA00022801"/>
    </source>
</evidence>
<proteinExistence type="inferred from homology"/>
<dbReference type="PANTHER" id="PTHR30302:SF1">
    <property type="entry name" value="HYDROGENASE 2 MATURATION PROTEASE"/>
    <property type="match status" value="1"/>
</dbReference>
<keyword evidence="3 7" id="KW-0645">Protease</keyword>
<organism evidence="7 8">
    <name type="scientific">Megamonas hypermegale</name>
    <dbReference type="NCBI Taxonomy" id="158847"/>
    <lineage>
        <taxon>Bacteria</taxon>
        <taxon>Bacillati</taxon>
        <taxon>Bacillota</taxon>
        <taxon>Negativicutes</taxon>
        <taxon>Selenomonadales</taxon>
        <taxon>Selenomonadaceae</taxon>
        <taxon>Megamonas</taxon>
    </lineage>
</organism>
<dbReference type="GO" id="GO:0004190">
    <property type="term" value="F:aspartic-type endopeptidase activity"/>
    <property type="evidence" value="ECO:0007669"/>
    <property type="project" value="UniProtKB-KW"/>
</dbReference>
<dbReference type="GO" id="GO:0008047">
    <property type="term" value="F:enzyme activator activity"/>
    <property type="evidence" value="ECO:0007669"/>
    <property type="project" value="InterPro"/>
</dbReference>
<sequence>MADISVVGIGNIIMQDEGFGVRCAEYLQKITDYPDFVQIIDGGTLGMDLMPYIAGTKKLLLIDAMNIDAPVGSFHSFTGDELNAYFKDKISVHDLGVNDMLAVLKLTDNPIEEVVVMGVKPEVVSMGLDMTEKIAEKVPEVAQKAKELVDKWVAEYQK</sequence>
<dbReference type="Proteomes" id="UP000255234">
    <property type="component" value="Unassembled WGS sequence"/>
</dbReference>
<dbReference type="InterPro" id="IPR023430">
    <property type="entry name" value="Pept_HybD-like_dom_sf"/>
</dbReference>
<dbReference type="PANTHER" id="PTHR30302">
    <property type="entry name" value="HYDROGENASE 1 MATURATION PROTEASE"/>
    <property type="match status" value="1"/>
</dbReference>
<evidence type="ECO:0000313" key="7">
    <source>
        <dbReference type="EMBL" id="STY70005.1"/>
    </source>
</evidence>
<keyword evidence="2" id="KW-0533">Nickel</keyword>